<dbReference type="EMBL" id="CAJOBZ010000038">
    <property type="protein sequence ID" value="CAF4902192.1"/>
    <property type="molecule type" value="Genomic_DNA"/>
</dbReference>
<accession>A0A821V5C2</accession>
<evidence type="ECO:0000313" key="3">
    <source>
        <dbReference type="Proteomes" id="UP000663880"/>
    </source>
</evidence>
<sequence>MDEVGRIKNEGSQRFENGESGAANKGFFNSGKREFHNIGEHHSKKTTITKSESSESHNIGGSEEFNNGAASSGSFKKHHNGARHYGHEHERGAHASAST</sequence>
<evidence type="ECO:0000313" key="2">
    <source>
        <dbReference type="EMBL" id="CAF4902192.1"/>
    </source>
</evidence>
<feature type="compositionally biased region" description="Polar residues" evidence="1">
    <location>
        <begin position="64"/>
        <end position="74"/>
    </location>
</feature>
<comment type="caution">
    <text evidence="2">The sequence shown here is derived from an EMBL/GenBank/DDBJ whole genome shotgun (WGS) entry which is preliminary data.</text>
</comment>
<evidence type="ECO:0000256" key="1">
    <source>
        <dbReference type="SAM" id="MobiDB-lite"/>
    </source>
</evidence>
<gene>
    <name evidence="2" type="ORF">PMACD_LOCUS11385</name>
</gene>
<name>A0A821V5C2_9NEOP</name>
<keyword evidence="3" id="KW-1185">Reference proteome</keyword>
<organism evidence="2 3">
    <name type="scientific">Pieris macdunnoughi</name>
    <dbReference type="NCBI Taxonomy" id="345717"/>
    <lineage>
        <taxon>Eukaryota</taxon>
        <taxon>Metazoa</taxon>
        <taxon>Ecdysozoa</taxon>
        <taxon>Arthropoda</taxon>
        <taxon>Hexapoda</taxon>
        <taxon>Insecta</taxon>
        <taxon>Pterygota</taxon>
        <taxon>Neoptera</taxon>
        <taxon>Endopterygota</taxon>
        <taxon>Lepidoptera</taxon>
        <taxon>Glossata</taxon>
        <taxon>Ditrysia</taxon>
        <taxon>Papilionoidea</taxon>
        <taxon>Pieridae</taxon>
        <taxon>Pierinae</taxon>
        <taxon>Pieris</taxon>
    </lineage>
</organism>
<feature type="compositionally biased region" description="Basic and acidic residues" evidence="1">
    <location>
        <begin position="1"/>
        <end position="17"/>
    </location>
</feature>
<feature type="region of interest" description="Disordered" evidence="1">
    <location>
        <begin position="1"/>
        <end position="99"/>
    </location>
</feature>
<proteinExistence type="predicted"/>
<protein>
    <submittedName>
        <fullName evidence="2">Uncharacterized protein</fullName>
    </submittedName>
</protein>
<feature type="compositionally biased region" description="Basic and acidic residues" evidence="1">
    <location>
        <begin position="31"/>
        <end position="41"/>
    </location>
</feature>
<dbReference type="Proteomes" id="UP000663880">
    <property type="component" value="Unassembled WGS sequence"/>
</dbReference>
<dbReference type="AlphaFoldDB" id="A0A821V5C2"/>
<reference evidence="2" key="1">
    <citation type="submission" date="2021-02" db="EMBL/GenBank/DDBJ databases">
        <authorList>
            <person name="Steward A R."/>
        </authorList>
    </citation>
    <scope>NUCLEOTIDE SEQUENCE</scope>
</reference>
<feature type="compositionally biased region" description="Basic residues" evidence="1">
    <location>
        <begin position="75"/>
        <end position="84"/>
    </location>
</feature>